<dbReference type="InterPro" id="IPR036282">
    <property type="entry name" value="Glutathione-S-Trfase_C_sf"/>
</dbReference>
<dbReference type="CDD" id="cd03060">
    <property type="entry name" value="GST_N_Omega_like"/>
    <property type="match status" value="1"/>
</dbReference>
<dbReference type="PROSITE" id="PS50404">
    <property type="entry name" value="GST_NTER"/>
    <property type="match status" value="1"/>
</dbReference>
<accession>A0A931MJG2</accession>
<dbReference type="SUPFAM" id="SSF47616">
    <property type="entry name" value="GST C-terminal domain-like"/>
    <property type="match status" value="1"/>
</dbReference>
<name>A0A931MJG2_9SPHN</name>
<dbReference type="SUPFAM" id="SSF52833">
    <property type="entry name" value="Thioredoxin-like"/>
    <property type="match status" value="1"/>
</dbReference>
<sequence length="212" mass="23405">MSAPSALPVLYSFRRCPYAMRARLALAVSGTTCQLREVKLAAKPTAMLEASPKGTVPVVVTRDGTVIEESLEIMHWALGRSDPETWLARGDVALIARNDGPFKHDLDRYKYPERHGSDPLSHRAAGLDFLRALDARIESEGQLCGATRGLADMAIMPFVRQFAATDRDWFDAQALPSLQRWLAAHLASDLFAAIMVRYAPWQPDDAPIAFPS</sequence>
<dbReference type="PANTHER" id="PTHR43968:SF6">
    <property type="entry name" value="GLUTATHIONE S-TRANSFERASE OMEGA"/>
    <property type="match status" value="1"/>
</dbReference>
<dbReference type="EMBL" id="JADZGI010000001">
    <property type="protein sequence ID" value="MBH0111683.1"/>
    <property type="molecule type" value="Genomic_DNA"/>
</dbReference>
<reference evidence="2" key="1">
    <citation type="submission" date="2020-11" db="EMBL/GenBank/DDBJ databases">
        <title>Novosphingobium aureum sp. nov., a marine bacterium isolated from sediment of a salt flat.</title>
        <authorList>
            <person name="Yoo Y."/>
            <person name="Kim J.-J."/>
        </authorList>
    </citation>
    <scope>NUCLEOTIDE SEQUENCE</scope>
    <source>
        <strain evidence="2">YJ-S2-02</strain>
    </source>
</reference>
<keyword evidence="3" id="KW-1185">Reference proteome</keyword>
<dbReference type="Pfam" id="PF13410">
    <property type="entry name" value="GST_C_2"/>
    <property type="match status" value="1"/>
</dbReference>
<gene>
    <name evidence="2" type="ORF">I5E68_01795</name>
</gene>
<evidence type="ECO:0000313" key="2">
    <source>
        <dbReference type="EMBL" id="MBH0111683.1"/>
    </source>
</evidence>
<evidence type="ECO:0000313" key="3">
    <source>
        <dbReference type="Proteomes" id="UP000617634"/>
    </source>
</evidence>
<dbReference type="PANTHER" id="PTHR43968">
    <property type="match status" value="1"/>
</dbReference>
<dbReference type="Gene3D" id="3.40.30.10">
    <property type="entry name" value="Glutaredoxin"/>
    <property type="match status" value="1"/>
</dbReference>
<dbReference type="InterPro" id="IPR050983">
    <property type="entry name" value="GST_Omega/HSP26"/>
</dbReference>
<evidence type="ECO:0000259" key="1">
    <source>
        <dbReference type="PROSITE" id="PS50404"/>
    </source>
</evidence>
<dbReference type="CDD" id="cd03196">
    <property type="entry name" value="GST_C_5"/>
    <property type="match status" value="1"/>
</dbReference>
<dbReference type="Proteomes" id="UP000617634">
    <property type="component" value="Unassembled WGS sequence"/>
</dbReference>
<comment type="caution">
    <text evidence="2">The sequence shown here is derived from an EMBL/GenBank/DDBJ whole genome shotgun (WGS) entry which is preliminary data.</text>
</comment>
<dbReference type="InterPro" id="IPR004045">
    <property type="entry name" value="Glutathione_S-Trfase_N"/>
</dbReference>
<feature type="domain" description="GST N-terminal" evidence="1">
    <location>
        <begin position="6"/>
        <end position="85"/>
    </location>
</feature>
<protein>
    <submittedName>
        <fullName evidence="2">Glutathione S-transferase</fullName>
    </submittedName>
</protein>
<dbReference type="AlphaFoldDB" id="A0A931MJG2"/>
<dbReference type="Pfam" id="PF13417">
    <property type="entry name" value="GST_N_3"/>
    <property type="match status" value="1"/>
</dbReference>
<proteinExistence type="predicted"/>
<dbReference type="GO" id="GO:0005737">
    <property type="term" value="C:cytoplasm"/>
    <property type="evidence" value="ECO:0007669"/>
    <property type="project" value="TreeGrafter"/>
</dbReference>
<organism evidence="2 3">
    <name type="scientific">Novosphingobium aureum</name>
    <dbReference type="NCBI Taxonomy" id="2792964"/>
    <lineage>
        <taxon>Bacteria</taxon>
        <taxon>Pseudomonadati</taxon>
        <taxon>Pseudomonadota</taxon>
        <taxon>Alphaproteobacteria</taxon>
        <taxon>Sphingomonadales</taxon>
        <taxon>Sphingomonadaceae</taxon>
        <taxon>Novosphingobium</taxon>
    </lineage>
</organism>
<dbReference type="Gene3D" id="1.20.1050.10">
    <property type="match status" value="1"/>
</dbReference>
<dbReference type="RefSeq" id="WP_197160188.1">
    <property type="nucleotide sequence ID" value="NZ_JADZGI010000001.1"/>
</dbReference>
<dbReference type="InterPro" id="IPR036249">
    <property type="entry name" value="Thioredoxin-like_sf"/>
</dbReference>